<sequence length="461" mass="51935">FLEADLAQHITNVPQSISPYVPLASILTTGTPILPSERLLPTTTTSASGSNDQIGGKNLFTLFTNLLVFHDSTGGLPSLYTDDGTLEYVPLKLRRAIVEGADVNLAQLLIPYEVFLEADLAQHITNIPQSISPDVPLASILTTGTPILPSERLLPATTTSASASNDQIGEVLSSASTLLLLPNEVLLDFVFKYLSSADIIYSFFNINHRLNCIAYPFLEHIDVSIFEEEKLNVILPFMRDGTITMQLDPKQLEQLFPTPLTENVHILYPHLQSVLLTNDDVNDEKRLHILKTQLLSFKIKWKQTKEELLMSLTGKFQLYFFFPYISTTVLVLACLSSLDSLSAADINELRTLRRPPRVVKMVMEAVCVLLRHNNDKTSASNWQRLMKGRSQFLSMLLSYDKDSISDECLTNLKPYMDQEELQVHNITKASKACASIGRWVHAMYKYAMVRRQIEYQSRYMD</sequence>
<evidence type="ECO:0000313" key="2">
    <source>
        <dbReference type="EMBL" id="CAF1290438.1"/>
    </source>
</evidence>
<dbReference type="GO" id="GO:0030286">
    <property type="term" value="C:dynein complex"/>
    <property type="evidence" value="ECO:0007669"/>
    <property type="project" value="InterPro"/>
</dbReference>
<comment type="caution">
    <text evidence="2">The sequence shown here is derived from an EMBL/GenBank/DDBJ whole genome shotgun (WGS) entry which is preliminary data.</text>
</comment>
<evidence type="ECO:0000313" key="4">
    <source>
        <dbReference type="Proteomes" id="UP000663829"/>
    </source>
</evidence>
<reference evidence="2" key="1">
    <citation type="submission" date="2021-02" db="EMBL/GenBank/DDBJ databases">
        <authorList>
            <person name="Nowell W R."/>
        </authorList>
    </citation>
    <scope>NUCLEOTIDE SEQUENCE</scope>
</reference>
<name>A0A815CZL9_9BILA</name>
<dbReference type="Proteomes" id="UP000681722">
    <property type="component" value="Unassembled WGS sequence"/>
</dbReference>
<dbReference type="EMBL" id="CAJNOQ010012026">
    <property type="protein sequence ID" value="CAF1290438.1"/>
    <property type="molecule type" value="Genomic_DNA"/>
</dbReference>
<dbReference type="AlphaFoldDB" id="A0A815CZL9"/>
<dbReference type="InterPro" id="IPR024743">
    <property type="entry name" value="Dynein_HC_stalk"/>
</dbReference>
<dbReference type="OrthoDB" id="424310at2759"/>
<evidence type="ECO:0000313" key="3">
    <source>
        <dbReference type="EMBL" id="CAF4095859.1"/>
    </source>
</evidence>
<dbReference type="EMBL" id="CAJOBC010032396">
    <property type="protein sequence ID" value="CAF4095859.1"/>
    <property type="molecule type" value="Genomic_DNA"/>
</dbReference>
<dbReference type="GO" id="GO:0051959">
    <property type="term" value="F:dynein light intermediate chain binding"/>
    <property type="evidence" value="ECO:0007669"/>
    <property type="project" value="InterPro"/>
</dbReference>
<feature type="domain" description="Dynein heavy chain coiled coil stalk" evidence="1">
    <location>
        <begin position="331"/>
        <end position="449"/>
    </location>
</feature>
<gene>
    <name evidence="2" type="ORF">GPM918_LOCUS28009</name>
    <name evidence="3" type="ORF">SRO942_LOCUS28446</name>
</gene>
<dbReference type="GO" id="GO:0007018">
    <property type="term" value="P:microtubule-based movement"/>
    <property type="evidence" value="ECO:0007669"/>
    <property type="project" value="InterPro"/>
</dbReference>
<keyword evidence="4" id="KW-1185">Reference proteome</keyword>
<dbReference type="Pfam" id="PF12777">
    <property type="entry name" value="MT"/>
    <property type="match status" value="1"/>
</dbReference>
<feature type="non-terminal residue" evidence="2">
    <location>
        <position position="461"/>
    </location>
</feature>
<dbReference type="GO" id="GO:0045505">
    <property type="term" value="F:dynein intermediate chain binding"/>
    <property type="evidence" value="ECO:0007669"/>
    <property type="project" value="InterPro"/>
</dbReference>
<accession>A0A815CZL9</accession>
<dbReference type="InterPro" id="IPR026983">
    <property type="entry name" value="DHC"/>
</dbReference>
<protein>
    <recommendedName>
        <fullName evidence="1">Dynein heavy chain coiled coil stalk domain-containing protein</fullName>
    </recommendedName>
</protein>
<organism evidence="2 4">
    <name type="scientific">Didymodactylos carnosus</name>
    <dbReference type="NCBI Taxonomy" id="1234261"/>
    <lineage>
        <taxon>Eukaryota</taxon>
        <taxon>Metazoa</taxon>
        <taxon>Spiralia</taxon>
        <taxon>Gnathifera</taxon>
        <taxon>Rotifera</taxon>
        <taxon>Eurotatoria</taxon>
        <taxon>Bdelloidea</taxon>
        <taxon>Philodinida</taxon>
        <taxon>Philodinidae</taxon>
        <taxon>Didymodactylos</taxon>
    </lineage>
</organism>
<dbReference type="Gene3D" id="1.20.920.60">
    <property type="match status" value="1"/>
</dbReference>
<dbReference type="Proteomes" id="UP000663829">
    <property type="component" value="Unassembled WGS sequence"/>
</dbReference>
<proteinExistence type="predicted"/>
<evidence type="ECO:0000259" key="1">
    <source>
        <dbReference type="Pfam" id="PF12777"/>
    </source>
</evidence>
<dbReference type="PANTHER" id="PTHR45703">
    <property type="entry name" value="DYNEIN HEAVY CHAIN"/>
    <property type="match status" value="1"/>
</dbReference>